<dbReference type="OrthoDB" id="5951444at2"/>
<evidence type="ECO:0000313" key="2">
    <source>
        <dbReference type="EMBL" id="RLK59416.1"/>
    </source>
</evidence>
<keyword evidence="3" id="KW-1185">Reference proteome</keyword>
<gene>
    <name evidence="2" type="ORF">CLV68_3903</name>
</gene>
<comment type="caution">
    <text evidence="2">The sequence shown here is derived from an EMBL/GenBank/DDBJ whole genome shotgun (WGS) entry which is preliminary data.</text>
</comment>
<feature type="domain" description="YdhG-like" evidence="1">
    <location>
        <begin position="20"/>
        <end position="123"/>
    </location>
</feature>
<evidence type="ECO:0000259" key="1">
    <source>
        <dbReference type="Pfam" id="PF08818"/>
    </source>
</evidence>
<dbReference type="Proteomes" id="UP000282454">
    <property type="component" value="Unassembled WGS sequence"/>
</dbReference>
<accession>A0A421B4P0</accession>
<protein>
    <submittedName>
        <fullName evidence="2">Uncharacterized protein DUF1801</fullName>
    </submittedName>
</protein>
<dbReference type="Pfam" id="PF08818">
    <property type="entry name" value="DUF1801"/>
    <property type="match status" value="1"/>
</dbReference>
<sequence length="133" mass="14323">MEPTASDIPEFLAAVPDARRRADAELLVALMSEVTGQPAVLWGSSIIGFGSRHYRYDTGREGDTVAVGFSPRKAQTVLYLTGSLEDYADLLAGLGKHTTGKSCLYLRRVDEVDSAVLRAVVTRSYQAALEMGG</sequence>
<proteinExistence type="predicted"/>
<dbReference type="AlphaFoldDB" id="A0A421B4P0"/>
<dbReference type="RefSeq" id="WP_121392200.1">
    <property type="nucleotide sequence ID" value="NZ_RCDD01000002.1"/>
</dbReference>
<dbReference type="EMBL" id="RCDD01000002">
    <property type="protein sequence ID" value="RLK59416.1"/>
    <property type="molecule type" value="Genomic_DNA"/>
</dbReference>
<reference evidence="2 3" key="1">
    <citation type="submission" date="2018-10" db="EMBL/GenBank/DDBJ databases">
        <title>Genomic Encyclopedia of Archaeal and Bacterial Type Strains, Phase II (KMG-II): from individual species to whole genera.</title>
        <authorList>
            <person name="Goeker M."/>
        </authorList>
    </citation>
    <scope>NUCLEOTIDE SEQUENCE [LARGE SCALE GENOMIC DNA]</scope>
    <source>
        <strain evidence="2 3">DSM 45657</strain>
    </source>
</reference>
<name>A0A421B4P0_9PSEU</name>
<organism evidence="2 3">
    <name type="scientific">Actinokineospora cianjurensis</name>
    <dbReference type="NCBI Taxonomy" id="585224"/>
    <lineage>
        <taxon>Bacteria</taxon>
        <taxon>Bacillati</taxon>
        <taxon>Actinomycetota</taxon>
        <taxon>Actinomycetes</taxon>
        <taxon>Pseudonocardiales</taxon>
        <taxon>Pseudonocardiaceae</taxon>
        <taxon>Actinokineospora</taxon>
    </lineage>
</organism>
<dbReference type="InterPro" id="IPR014922">
    <property type="entry name" value="YdhG-like"/>
</dbReference>
<evidence type="ECO:0000313" key="3">
    <source>
        <dbReference type="Proteomes" id="UP000282454"/>
    </source>
</evidence>